<evidence type="ECO:0000256" key="5">
    <source>
        <dbReference type="SAM" id="Phobius"/>
    </source>
</evidence>
<feature type="transmembrane region" description="Helical" evidence="5">
    <location>
        <begin position="158"/>
        <end position="176"/>
    </location>
</feature>
<dbReference type="GO" id="GO:0015179">
    <property type="term" value="F:L-amino acid transmembrane transporter activity"/>
    <property type="evidence" value="ECO:0007669"/>
    <property type="project" value="TreeGrafter"/>
</dbReference>
<keyword evidence="2 5" id="KW-0812">Transmembrane</keyword>
<feature type="transmembrane region" description="Helical" evidence="5">
    <location>
        <begin position="128"/>
        <end position="146"/>
    </location>
</feature>
<feature type="domain" description="Amino acid transporter transmembrane" evidence="6">
    <location>
        <begin position="20"/>
        <end position="390"/>
    </location>
</feature>
<comment type="caution">
    <text evidence="7">The sequence shown here is derived from an EMBL/GenBank/DDBJ whole genome shotgun (WGS) entry which is preliminary data.</text>
</comment>
<dbReference type="InterPro" id="IPR013057">
    <property type="entry name" value="AA_transpt_TM"/>
</dbReference>
<dbReference type="GO" id="GO:0016020">
    <property type="term" value="C:membrane"/>
    <property type="evidence" value="ECO:0007669"/>
    <property type="project" value="UniProtKB-SubCell"/>
</dbReference>
<organism evidence="7 8">
    <name type="scientific">Achlya hypogyna</name>
    <name type="common">Oomycete</name>
    <name type="synonym">Protoachlya hypogyna</name>
    <dbReference type="NCBI Taxonomy" id="1202772"/>
    <lineage>
        <taxon>Eukaryota</taxon>
        <taxon>Sar</taxon>
        <taxon>Stramenopiles</taxon>
        <taxon>Oomycota</taxon>
        <taxon>Saprolegniomycetes</taxon>
        <taxon>Saprolegniales</taxon>
        <taxon>Achlyaceae</taxon>
        <taxon>Achlya</taxon>
    </lineage>
</organism>
<dbReference type="AlphaFoldDB" id="A0A1V9YL61"/>
<evidence type="ECO:0000313" key="7">
    <source>
        <dbReference type="EMBL" id="OQR86458.1"/>
    </source>
</evidence>
<feature type="transmembrane region" description="Helical" evidence="5">
    <location>
        <begin position="96"/>
        <end position="116"/>
    </location>
</feature>
<keyword evidence="8" id="KW-1185">Reference proteome</keyword>
<comment type="subcellular location">
    <subcellularLocation>
        <location evidence="1">Membrane</location>
        <topology evidence="1">Multi-pass membrane protein</topology>
    </subcellularLocation>
</comment>
<feature type="transmembrane region" description="Helical" evidence="5">
    <location>
        <begin position="188"/>
        <end position="210"/>
    </location>
</feature>
<keyword evidence="4 5" id="KW-0472">Membrane</keyword>
<sequence length="393" mass="42339">MEYTPLLFKDTSSFLTRPHGTLVSSYVALMCSMLGAGILALPSTVVAATVGPSLALLAANALFTGLSFACLAIVADATDAYSYEAIGRLLFSRIELYVLRLVTLVPLFGGAVMYIVIATDMVAPVLPLSRVAIGVYFVVCIFPLCLPDTLHALRFSSTMVVVCVIYVVLILVYHAVGMPWPSATQSLTLSGLASAIPIQTLSFCCHFNFVRSYGELQYKQSIAPVALYVLASGLALYVMASVAGYVCLGGHPPADILTGFPISDWGISSVKAALALCMWCKTPLVFQPFREVLELTYMRPKIEHLRLPYRVLLILGFLLSACVVAVTATDLRQVMAWVGATAGIVVSYIVPGIFLKKAVDQGYLPAVAWYPYLARFMIGVGTGLLAISLWSFD</sequence>
<keyword evidence="3 5" id="KW-1133">Transmembrane helix</keyword>
<dbReference type="STRING" id="1202772.A0A1V9YL61"/>
<feature type="transmembrane region" description="Helical" evidence="5">
    <location>
        <begin position="307"/>
        <end position="328"/>
    </location>
</feature>
<dbReference type="Proteomes" id="UP000243579">
    <property type="component" value="Unassembled WGS sequence"/>
</dbReference>
<evidence type="ECO:0000256" key="3">
    <source>
        <dbReference type="ARBA" id="ARBA00022989"/>
    </source>
</evidence>
<evidence type="ECO:0000313" key="8">
    <source>
        <dbReference type="Proteomes" id="UP000243579"/>
    </source>
</evidence>
<dbReference type="PANTHER" id="PTHR22950:SF702">
    <property type="entry name" value="AMINO ACID TRANSPORTER PROTEIN"/>
    <property type="match status" value="1"/>
</dbReference>
<dbReference type="PANTHER" id="PTHR22950">
    <property type="entry name" value="AMINO ACID TRANSPORTER"/>
    <property type="match status" value="1"/>
</dbReference>
<accession>A0A1V9YL61</accession>
<feature type="transmembrane region" description="Helical" evidence="5">
    <location>
        <begin position="53"/>
        <end position="75"/>
    </location>
</feature>
<evidence type="ECO:0000256" key="2">
    <source>
        <dbReference type="ARBA" id="ARBA00022692"/>
    </source>
</evidence>
<feature type="transmembrane region" description="Helical" evidence="5">
    <location>
        <begin position="334"/>
        <end position="355"/>
    </location>
</feature>
<gene>
    <name evidence="7" type="ORF">ACHHYP_20480</name>
</gene>
<evidence type="ECO:0000256" key="1">
    <source>
        <dbReference type="ARBA" id="ARBA00004141"/>
    </source>
</evidence>
<reference evidence="7 8" key="1">
    <citation type="journal article" date="2014" name="Genome Biol. Evol.">
        <title>The secreted proteins of Achlya hypogyna and Thraustotheca clavata identify the ancestral oomycete secretome and reveal gene acquisitions by horizontal gene transfer.</title>
        <authorList>
            <person name="Misner I."/>
            <person name="Blouin N."/>
            <person name="Leonard G."/>
            <person name="Richards T.A."/>
            <person name="Lane C.E."/>
        </authorList>
    </citation>
    <scope>NUCLEOTIDE SEQUENCE [LARGE SCALE GENOMIC DNA]</scope>
    <source>
        <strain evidence="7 8">ATCC 48635</strain>
    </source>
</reference>
<feature type="transmembrane region" description="Helical" evidence="5">
    <location>
        <begin position="367"/>
        <end position="392"/>
    </location>
</feature>
<dbReference type="Pfam" id="PF01490">
    <property type="entry name" value="Aa_trans"/>
    <property type="match status" value="1"/>
</dbReference>
<feature type="transmembrane region" description="Helical" evidence="5">
    <location>
        <begin position="265"/>
        <end position="286"/>
    </location>
</feature>
<protein>
    <submittedName>
        <fullName evidence="7">Amino Acid/Auxin Permease (AAAP) Family</fullName>
    </submittedName>
</protein>
<feature type="transmembrane region" description="Helical" evidence="5">
    <location>
        <begin position="222"/>
        <end position="245"/>
    </location>
</feature>
<evidence type="ECO:0000259" key="6">
    <source>
        <dbReference type="Pfam" id="PF01490"/>
    </source>
</evidence>
<proteinExistence type="predicted"/>
<name>A0A1V9YL61_ACHHY</name>
<dbReference type="EMBL" id="JNBR01001504">
    <property type="protein sequence ID" value="OQR86458.1"/>
    <property type="molecule type" value="Genomic_DNA"/>
</dbReference>
<dbReference type="OrthoDB" id="438545at2759"/>
<evidence type="ECO:0000256" key="4">
    <source>
        <dbReference type="ARBA" id="ARBA00023136"/>
    </source>
</evidence>
<feature type="transmembrane region" description="Helical" evidence="5">
    <location>
        <begin position="21"/>
        <end position="41"/>
    </location>
</feature>